<evidence type="ECO:0000256" key="2">
    <source>
        <dbReference type="SAM" id="MobiDB-lite"/>
    </source>
</evidence>
<dbReference type="OrthoDB" id="10004862at2759"/>
<dbReference type="AlphaFoldDB" id="A0A9W8DKK0"/>
<dbReference type="InterPro" id="IPR025337">
    <property type="entry name" value="Questin_oxidase-like"/>
</dbReference>
<dbReference type="Pfam" id="PF14027">
    <property type="entry name" value="Questin_oxidase"/>
    <property type="match status" value="1"/>
</dbReference>
<sequence>MCPHRRIDNIHPVSDNFKAEFFKLNADNKYGHYFRLHSSDMMLSIPFTGELEIEKAQELIVQDFYQRHIKYELEMGFHDHFSHHMLAALTLGATPDRLDEIYHLHRYLEDSTMNFDPGVNITDDNIKDFVEDDRYYPNLVMFFLEGIDSKSRYRDEDDEEGYPDHTNSHIHYHCPTNGDWVSLFEKYFFHPDLVSRMMSGLMYPFLQIALGFEFQCELLVAQGLAMGCLCKPRLGPLTGPDSPMFIHDYSCPIPKYKSNPRPAEPIGPTITVATDSSIIQEILVLESSSSSNGGGDTIAGSKEQMQGDKQDENQIGECLMQILYQIRNDDELGKKVIYYRKDGKTVSEILEYAKTEITKYISKWKVPVDDPIALNLKTKELYLTVSLIYGYSAGIDDAPQLRIYLSHIITPLYFIPILKNSGISSEHYVTILKFMWSKCLLIYLMIGCPKLSLEKAHYDYTLGDFYHYGCCNGDDITRDCDNSTVQHPSQATFGSVDTSYIQNWSDLFNRVANKNNDMYVSLIIRSLWRGMVMFKYPLSNRERILLETLNRKKSTHASTPYPPSPSISASSSSSSSLYSKTADASLTEQEDKYKYEWPPIPDWYHIAIITESTISANEFNSDNQNIHIGFPEVKGLKLFV</sequence>
<reference evidence="3" key="1">
    <citation type="submission" date="2022-07" db="EMBL/GenBank/DDBJ databases">
        <title>Phylogenomic reconstructions and comparative analyses of Kickxellomycotina fungi.</title>
        <authorList>
            <person name="Reynolds N.K."/>
            <person name="Stajich J.E."/>
            <person name="Barry K."/>
            <person name="Grigoriev I.V."/>
            <person name="Crous P."/>
            <person name="Smith M.E."/>
        </authorList>
    </citation>
    <scope>NUCLEOTIDE SEQUENCE</scope>
    <source>
        <strain evidence="3">NBRC 100468</strain>
    </source>
</reference>
<dbReference type="PANTHER" id="PTHR35870:SF1">
    <property type="entry name" value="PROTEIN, PUTATIVE (AFU_ORTHOLOGUE AFUA_5G03330)-RELATED"/>
    <property type="match status" value="1"/>
</dbReference>
<keyword evidence="1" id="KW-0560">Oxidoreductase</keyword>
<feature type="region of interest" description="Disordered" evidence="2">
    <location>
        <begin position="554"/>
        <end position="576"/>
    </location>
</feature>
<organism evidence="3 4">
    <name type="scientific">Mycoemilia scoparia</name>
    <dbReference type="NCBI Taxonomy" id="417184"/>
    <lineage>
        <taxon>Eukaryota</taxon>
        <taxon>Fungi</taxon>
        <taxon>Fungi incertae sedis</taxon>
        <taxon>Zoopagomycota</taxon>
        <taxon>Kickxellomycotina</taxon>
        <taxon>Kickxellomycetes</taxon>
        <taxon>Kickxellales</taxon>
        <taxon>Kickxellaceae</taxon>
        <taxon>Mycoemilia</taxon>
    </lineage>
</organism>
<proteinExistence type="predicted"/>
<dbReference type="GO" id="GO:0016491">
    <property type="term" value="F:oxidoreductase activity"/>
    <property type="evidence" value="ECO:0007669"/>
    <property type="project" value="UniProtKB-KW"/>
</dbReference>
<gene>
    <name evidence="3" type="ORF">H4219_005723</name>
</gene>
<dbReference type="EMBL" id="JANBPU010000377">
    <property type="protein sequence ID" value="KAJ1912117.1"/>
    <property type="molecule type" value="Genomic_DNA"/>
</dbReference>
<evidence type="ECO:0000313" key="3">
    <source>
        <dbReference type="EMBL" id="KAJ1912117.1"/>
    </source>
</evidence>
<evidence type="ECO:0000313" key="4">
    <source>
        <dbReference type="Proteomes" id="UP001150538"/>
    </source>
</evidence>
<protein>
    <submittedName>
        <fullName evidence="3">Uncharacterized protein</fullName>
    </submittedName>
</protein>
<evidence type="ECO:0000256" key="1">
    <source>
        <dbReference type="ARBA" id="ARBA00023002"/>
    </source>
</evidence>
<keyword evidence="4" id="KW-1185">Reference proteome</keyword>
<feature type="compositionally biased region" description="Low complexity" evidence="2">
    <location>
        <begin position="566"/>
        <end position="576"/>
    </location>
</feature>
<name>A0A9W8DKK0_9FUNG</name>
<dbReference type="PANTHER" id="PTHR35870">
    <property type="entry name" value="PROTEIN, PUTATIVE (AFU_ORTHOLOGUE AFUA_5G03330)-RELATED"/>
    <property type="match status" value="1"/>
</dbReference>
<accession>A0A9W8DKK0</accession>
<dbReference type="Proteomes" id="UP001150538">
    <property type="component" value="Unassembled WGS sequence"/>
</dbReference>
<comment type="caution">
    <text evidence="3">The sequence shown here is derived from an EMBL/GenBank/DDBJ whole genome shotgun (WGS) entry which is preliminary data.</text>
</comment>